<evidence type="ECO:0000313" key="3">
    <source>
        <dbReference type="Proteomes" id="UP000027135"/>
    </source>
</evidence>
<organism evidence="2 3">
    <name type="scientific">Zootermopsis nevadensis</name>
    <name type="common">Dampwood termite</name>
    <dbReference type="NCBI Taxonomy" id="136037"/>
    <lineage>
        <taxon>Eukaryota</taxon>
        <taxon>Metazoa</taxon>
        <taxon>Ecdysozoa</taxon>
        <taxon>Arthropoda</taxon>
        <taxon>Hexapoda</taxon>
        <taxon>Insecta</taxon>
        <taxon>Pterygota</taxon>
        <taxon>Neoptera</taxon>
        <taxon>Polyneoptera</taxon>
        <taxon>Dictyoptera</taxon>
        <taxon>Blattodea</taxon>
        <taxon>Blattoidea</taxon>
        <taxon>Termitoidae</taxon>
        <taxon>Termopsidae</taxon>
        <taxon>Zootermopsis</taxon>
    </lineage>
</organism>
<feature type="compositionally biased region" description="Polar residues" evidence="1">
    <location>
        <begin position="8"/>
        <end position="20"/>
    </location>
</feature>
<proteinExistence type="predicted"/>
<dbReference type="AlphaFoldDB" id="A0A067R769"/>
<dbReference type="InParanoid" id="A0A067R769"/>
<feature type="region of interest" description="Disordered" evidence="1">
    <location>
        <begin position="1"/>
        <end position="29"/>
    </location>
</feature>
<accession>A0A067R769</accession>
<evidence type="ECO:0000256" key="1">
    <source>
        <dbReference type="SAM" id="MobiDB-lite"/>
    </source>
</evidence>
<protein>
    <submittedName>
        <fullName evidence="2">Uncharacterized protein</fullName>
    </submittedName>
</protein>
<gene>
    <name evidence="2" type="ORF">L798_06686</name>
</gene>
<dbReference type="EMBL" id="KK852656">
    <property type="protein sequence ID" value="KDR19266.1"/>
    <property type="molecule type" value="Genomic_DNA"/>
</dbReference>
<dbReference type="Proteomes" id="UP000027135">
    <property type="component" value="Unassembled WGS sequence"/>
</dbReference>
<sequence>MMEAARTSEMSIDFYQTTRRNNPEDSPPSEPQIILCNCVAFQCIFHPLSNYTNILNPLSNVAEHNNIQFLLSFLIYDNITFINQVSFFFRIQHTPFGMVCIGG</sequence>
<reference evidence="2 3" key="1">
    <citation type="journal article" date="2014" name="Nat. Commun.">
        <title>Molecular traces of alternative social organization in a termite genome.</title>
        <authorList>
            <person name="Terrapon N."/>
            <person name="Li C."/>
            <person name="Robertson H.M."/>
            <person name="Ji L."/>
            <person name="Meng X."/>
            <person name="Booth W."/>
            <person name="Chen Z."/>
            <person name="Childers C.P."/>
            <person name="Glastad K.M."/>
            <person name="Gokhale K."/>
            <person name="Gowin J."/>
            <person name="Gronenberg W."/>
            <person name="Hermansen R.A."/>
            <person name="Hu H."/>
            <person name="Hunt B.G."/>
            <person name="Huylmans A.K."/>
            <person name="Khalil S.M."/>
            <person name="Mitchell R.D."/>
            <person name="Munoz-Torres M.C."/>
            <person name="Mustard J.A."/>
            <person name="Pan H."/>
            <person name="Reese J.T."/>
            <person name="Scharf M.E."/>
            <person name="Sun F."/>
            <person name="Vogel H."/>
            <person name="Xiao J."/>
            <person name="Yang W."/>
            <person name="Yang Z."/>
            <person name="Yang Z."/>
            <person name="Zhou J."/>
            <person name="Zhu J."/>
            <person name="Brent C.S."/>
            <person name="Elsik C.G."/>
            <person name="Goodisman M.A."/>
            <person name="Liberles D.A."/>
            <person name="Roe R.M."/>
            <person name="Vargo E.L."/>
            <person name="Vilcinskas A."/>
            <person name="Wang J."/>
            <person name="Bornberg-Bauer E."/>
            <person name="Korb J."/>
            <person name="Zhang G."/>
            <person name="Liebig J."/>
        </authorList>
    </citation>
    <scope>NUCLEOTIDE SEQUENCE [LARGE SCALE GENOMIC DNA]</scope>
    <source>
        <tissue evidence="2">Whole organism</tissue>
    </source>
</reference>
<keyword evidence="3" id="KW-1185">Reference proteome</keyword>
<name>A0A067R769_ZOONE</name>
<evidence type="ECO:0000313" key="2">
    <source>
        <dbReference type="EMBL" id="KDR19266.1"/>
    </source>
</evidence>